<dbReference type="Proteomes" id="UP000002009">
    <property type="component" value="Chromosome 4"/>
</dbReference>
<reference evidence="1 2" key="1">
    <citation type="journal article" date="2009" name="Science">
        <title>Green evolution and dynamic adaptations revealed by genomes of the marine picoeukaryotes Micromonas.</title>
        <authorList>
            <person name="Worden A.Z."/>
            <person name="Lee J.H."/>
            <person name="Mock T."/>
            <person name="Rouze P."/>
            <person name="Simmons M.P."/>
            <person name="Aerts A.L."/>
            <person name="Allen A.E."/>
            <person name="Cuvelier M.L."/>
            <person name="Derelle E."/>
            <person name="Everett M.V."/>
            <person name="Foulon E."/>
            <person name="Grimwood J."/>
            <person name="Gundlach H."/>
            <person name="Henrissat B."/>
            <person name="Napoli C."/>
            <person name="McDonald S.M."/>
            <person name="Parker M.S."/>
            <person name="Rombauts S."/>
            <person name="Salamov A."/>
            <person name="Von Dassow P."/>
            <person name="Badger J.H."/>
            <person name="Coutinho P.M."/>
            <person name="Demir E."/>
            <person name="Dubchak I."/>
            <person name="Gentemann C."/>
            <person name="Eikrem W."/>
            <person name="Gready J.E."/>
            <person name="John U."/>
            <person name="Lanier W."/>
            <person name="Lindquist E.A."/>
            <person name="Lucas S."/>
            <person name="Mayer K.F."/>
            <person name="Moreau H."/>
            <person name="Not F."/>
            <person name="Otillar R."/>
            <person name="Panaud O."/>
            <person name="Pangilinan J."/>
            <person name="Paulsen I."/>
            <person name="Piegu B."/>
            <person name="Poliakov A."/>
            <person name="Robbens S."/>
            <person name="Schmutz J."/>
            <person name="Toulza E."/>
            <person name="Wyss T."/>
            <person name="Zelensky A."/>
            <person name="Zhou K."/>
            <person name="Armbrust E.V."/>
            <person name="Bhattacharya D."/>
            <person name="Goodenough U.W."/>
            <person name="Van de Peer Y."/>
            <person name="Grigoriev I.V."/>
        </authorList>
    </citation>
    <scope>NUCLEOTIDE SEQUENCE [LARGE SCALE GENOMIC DNA]</scope>
    <source>
        <strain evidence="2">RCC299 / NOUM17</strain>
    </source>
</reference>
<proteinExistence type="predicted"/>
<dbReference type="Gene3D" id="2.60.120.620">
    <property type="entry name" value="q2cbj1_9rhob like domain"/>
    <property type="match status" value="1"/>
</dbReference>
<evidence type="ECO:0000313" key="2">
    <source>
        <dbReference type="Proteomes" id="UP000002009"/>
    </source>
</evidence>
<dbReference type="eggNOG" id="ENOG502QW8A">
    <property type="taxonomic scope" value="Eukaryota"/>
</dbReference>
<organism evidence="1 2">
    <name type="scientific">Micromonas commoda (strain RCC299 / NOUM17 / CCMP2709)</name>
    <name type="common">Picoplanktonic green alga</name>
    <dbReference type="NCBI Taxonomy" id="296587"/>
    <lineage>
        <taxon>Eukaryota</taxon>
        <taxon>Viridiplantae</taxon>
        <taxon>Chlorophyta</taxon>
        <taxon>Mamiellophyceae</taxon>
        <taxon>Mamiellales</taxon>
        <taxon>Mamiellaceae</taxon>
        <taxon>Micromonas</taxon>
    </lineage>
</organism>
<dbReference type="AlphaFoldDB" id="C1E4A8"/>
<dbReference type="EMBL" id="CP001325">
    <property type="protein sequence ID" value="ACO62692.1"/>
    <property type="molecule type" value="Genomic_DNA"/>
</dbReference>
<dbReference type="SUPFAM" id="SSF51197">
    <property type="entry name" value="Clavaminate synthase-like"/>
    <property type="match status" value="1"/>
</dbReference>
<dbReference type="GeneID" id="8243109"/>
<dbReference type="RefSeq" id="XP_002501434.1">
    <property type="nucleotide sequence ID" value="XM_002501388.1"/>
</dbReference>
<accession>C1E4A8</accession>
<gene>
    <name evidence="1" type="ORF">MICPUN_57970</name>
</gene>
<dbReference type="OMA" id="FHTIRAH"/>
<dbReference type="KEGG" id="mis:MICPUN_57970"/>
<dbReference type="InParanoid" id="C1E4A8"/>
<keyword evidence="2" id="KW-1185">Reference proteome</keyword>
<dbReference type="OrthoDB" id="10260017at2759"/>
<protein>
    <submittedName>
        <fullName evidence="1">Uncharacterized protein</fullName>
    </submittedName>
</protein>
<name>C1E4A8_MICCC</name>
<evidence type="ECO:0000313" key="1">
    <source>
        <dbReference type="EMBL" id="ACO62692.1"/>
    </source>
</evidence>
<sequence length="332" mass="36464">MTGTDVSGCKASTSGRDWSWVPYPEGHRKRRGFIANYLDAVKDRESAAGAVYSPSVTKALDGEAFAELRRGATVRFDPSDHDLSDAFLDLIDTSGLVGGDDDAGGVDLATIHERLPDFDRGKSHLEDKARLLAPLARPGPRRDRFQNAYDRLMLEVVAPHFARTMPAETKLLYASFPCVRIQQPCDFHTIRAHVDTMYLHPHGSLNAWLPLTTTRGANTLHVESTPGREDFAPVELSYGELAIFDGARCSHFTVANTSDRTRVSLDFRVVPACAYDPCAVISRVKGTGSQCYNVGGYYSVAEKIGQSWHKTVAGTPSVRHGFPHTNPETVEE</sequence>